<keyword evidence="2" id="KW-1185">Reference proteome</keyword>
<evidence type="ECO:0000313" key="1">
    <source>
        <dbReference type="EMBL" id="KAI3713270.1"/>
    </source>
</evidence>
<dbReference type="EMBL" id="CM042041">
    <property type="protein sequence ID" value="KAI3713270.1"/>
    <property type="molecule type" value="Genomic_DNA"/>
</dbReference>
<reference evidence="2" key="1">
    <citation type="journal article" date="2022" name="Mol. Ecol. Resour.">
        <title>The genomes of chicory, endive, great burdock and yacon provide insights into Asteraceae palaeo-polyploidization history and plant inulin production.</title>
        <authorList>
            <person name="Fan W."/>
            <person name="Wang S."/>
            <person name="Wang H."/>
            <person name="Wang A."/>
            <person name="Jiang F."/>
            <person name="Liu H."/>
            <person name="Zhao H."/>
            <person name="Xu D."/>
            <person name="Zhang Y."/>
        </authorList>
    </citation>
    <scope>NUCLEOTIDE SEQUENCE [LARGE SCALE GENOMIC DNA]</scope>
    <source>
        <strain evidence="2">cv. Yunnan</strain>
    </source>
</reference>
<comment type="caution">
    <text evidence="1">The sequence shown here is derived from an EMBL/GenBank/DDBJ whole genome shotgun (WGS) entry which is preliminary data.</text>
</comment>
<protein>
    <submittedName>
        <fullName evidence="1">Uncharacterized protein</fullName>
    </submittedName>
</protein>
<name>A0ACB9ATK1_9ASTR</name>
<dbReference type="Proteomes" id="UP001056120">
    <property type="component" value="Linkage Group LG24"/>
</dbReference>
<sequence>MFTCVFILQSRVFSTFLAFLVTHCHIWKSLHPPVFLFHDFIVRNYYYHLHCYEHVKKWMLRNQMQGTRMPMYSQMERISLSIQFSYS</sequence>
<evidence type="ECO:0000313" key="2">
    <source>
        <dbReference type="Proteomes" id="UP001056120"/>
    </source>
</evidence>
<reference evidence="1 2" key="2">
    <citation type="journal article" date="2022" name="Mol. Ecol. Resour.">
        <title>The genomes of chicory, endive, great burdock and yacon provide insights into Asteraceae paleo-polyploidization history and plant inulin production.</title>
        <authorList>
            <person name="Fan W."/>
            <person name="Wang S."/>
            <person name="Wang H."/>
            <person name="Wang A."/>
            <person name="Jiang F."/>
            <person name="Liu H."/>
            <person name="Zhao H."/>
            <person name="Xu D."/>
            <person name="Zhang Y."/>
        </authorList>
    </citation>
    <scope>NUCLEOTIDE SEQUENCE [LARGE SCALE GENOMIC DNA]</scope>
    <source>
        <strain evidence="2">cv. Yunnan</strain>
        <tissue evidence="1">Leaves</tissue>
    </source>
</reference>
<organism evidence="1 2">
    <name type="scientific">Smallanthus sonchifolius</name>
    <dbReference type="NCBI Taxonomy" id="185202"/>
    <lineage>
        <taxon>Eukaryota</taxon>
        <taxon>Viridiplantae</taxon>
        <taxon>Streptophyta</taxon>
        <taxon>Embryophyta</taxon>
        <taxon>Tracheophyta</taxon>
        <taxon>Spermatophyta</taxon>
        <taxon>Magnoliopsida</taxon>
        <taxon>eudicotyledons</taxon>
        <taxon>Gunneridae</taxon>
        <taxon>Pentapetalae</taxon>
        <taxon>asterids</taxon>
        <taxon>campanulids</taxon>
        <taxon>Asterales</taxon>
        <taxon>Asteraceae</taxon>
        <taxon>Asteroideae</taxon>
        <taxon>Heliantheae alliance</taxon>
        <taxon>Millerieae</taxon>
        <taxon>Smallanthus</taxon>
    </lineage>
</organism>
<accession>A0ACB9ATK1</accession>
<proteinExistence type="predicted"/>
<gene>
    <name evidence="1" type="ORF">L1987_71844</name>
</gene>